<dbReference type="InterPro" id="IPR039564">
    <property type="entry name" value="Peptidase_C39-like"/>
</dbReference>
<proteinExistence type="predicted"/>
<dbReference type="Proteomes" id="UP000680279">
    <property type="component" value="Unassembled WGS sequence"/>
</dbReference>
<evidence type="ECO:0000256" key="1">
    <source>
        <dbReference type="SAM" id="MobiDB-lite"/>
    </source>
</evidence>
<dbReference type="PIRSF" id="PIRSF032442">
    <property type="entry name" value="UCP032442"/>
    <property type="match status" value="1"/>
</dbReference>
<feature type="compositionally biased region" description="Polar residues" evidence="1">
    <location>
        <begin position="46"/>
        <end position="64"/>
    </location>
</feature>
<protein>
    <recommendedName>
        <fullName evidence="2">Peptidase C39-like domain-containing protein</fullName>
    </recommendedName>
</protein>
<dbReference type="PANTHER" id="PTHR37806:SF1">
    <property type="entry name" value="PEPTIDASE C39-LIKE DOMAIN-CONTAINING PROTEIN"/>
    <property type="match status" value="1"/>
</dbReference>
<reference evidence="3 4" key="1">
    <citation type="submission" date="2021-03" db="EMBL/GenBank/DDBJ databases">
        <title>Antimicrobial resistance genes in bacteria isolated from Japanese honey, and their potential for conferring macrolide and lincosamide resistance in the American foulbrood pathogen Paenibacillus larvae.</title>
        <authorList>
            <person name="Okamoto M."/>
            <person name="Kumagai M."/>
            <person name="Kanamori H."/>
            <person name="Takamatsu D."/>
        </authorList>
    </citation>
    <scope>NUCLEOTIDE SEQUENCE [LARGE SCALE GENOMIC DNA]</scope>
    <source>
        <strain evidence="3 4">J1TS3</strain>
    </source>
</reference>
<gene>
    <name evidence="3" type="ORF">J1TS3_28490</name>
</gene>
<comment type="caution">
    <text evidence="3">The sequence shown here is derived from an EMBL/GenBank/DDBJ whole genome shotgun (WGS) entry which is preliminary data.</text>
</comment>
<dbReference type="InterPro" id="IPR039563">
    <property type="entry name" value="Peptidase_C39_single_dom"/>
</dbReference>
<dbReference type="CDD" id="cd02549">
    <property type="entry name" value="Peptidase_C39A"/>
    <property type="match status" value="1"/>
</dbReference>
<sequence>MKMKGMMFNIVAICKSLLPLKYDRRKFIFSLSILITATLLACSRDQATPPSVDTQPTETQTDSRPIQVKQEKKPEIKIKDKVSIDAPIINQLPELPRGCEVTSLAMLLEHAGIKTDKMKLAKELKKDPARRVIKNGKVHFGNPHNGFVGDMYSFSKPGLGVYHEPIQELGEKYMPGKIVNLSGKTFQDLKITLSEGKPVWVIINAEYRELPDSYFQTWETASGPIKITMEEHSVLVTGYDDQHVYFNDPLTGKKNKKAPIGDFEKSWVQMGSQALTYNAE</sequence>
<dbReference type="Pfam" id="PF13529">
    <property type="entry name" value="Peptidase_C39_2"/>
    <property type="match status" value="1"/>
</dbReference>
<feature type="region of interest" description="Disordered" evidence="1">
    <location>
        <begin position="46"/>
        <end position="65"/>
    </location>
</feature>
<dbReference type="RefSeq" id="WP_018707414.1">
    <property type="nucleotide sequence ID" value="NZ_BOQT01000010.1"/>
</dbReference>
<keyword evidence="4" id="KW-1185">Reference proteome</keyword>
<evidence type="ECO:0000259" key="2">
    <source>
        <dbReference type="Pfam" id="PF13529"/>
    </source>
</evidence>
<dbReference type="Gene3D" id="3.90.70.10">
    <property type="entry name" value="Cysteine proteinases"/>
    <property type="match status" value="1"/>
</dbReference>
<dbReference type="InterPro" id="IPR016997">
    <property type="entry name" value="UCP032442"/>
</dbReference>
<name>A0ABQ4K7L9_9BACI</name>
<dbReference type="EMBL" id="BOQT01000010">
    <property type="protein sequence ID" value="GIN21715.1"/>
    <property type="molecule type" value="Genomic_DNA"/>
</dbReference>
<dbReference type="PANTHER" id="PTHR37806">
    <property type="entry name" value="LMO0724 PROTEIN"/>
    <property type="match status" value="1"/>
</dbReference>
<evidence type="ECO:0000313" key="4">
    <source>
        <dbReference type="Proteomes" id="UP000680279"/>
    </source>
</evidence>
<organism evidence="3 4">
    <name type="scientific">Siminovitchia fordii</name>
    <dbReference type="NCBI Taxonomy" id="254759"/>
    <lineage>
        <taxon>Bacteria</taxon>
        <taxon>Bacillati</taxon>
        <taxon>Bacillota</taxon>
        <taxon>Bacilli</taxon>
        <taxon>Bacillales</taxon>
        <taxon>Bacillaceae</taxon>
        <taxon>Siminovitchia</taxon>
    </lineage>
</organism>
<evidence type="ECO:0000313" key="3">
    <source>
        <dbReference type="EMBL" id="GIN21715.1"/>
    </source>
</evidence>
<accession>A0ABQ4K7L9</accession>
<feature type="domain" description="Peptidase C39-like" evidence="2">
    <location>
        <begin position="85"/>
        <end position="249"/>
    </location>
</feature>